<dbReference type="InterPro" id="IPR002035">
    <property type="entry name" value="VWF_A"/>
</dbReference>
<reference evidence="4 5" key="1">
    <citation type="submission" date="2022-10" db="EMBL/GenBank/DDBJ databases">
        <title>Luteolibacter arcticus strain CCTCC AB 2014275, whole genome shotgun sequencing project.</title>
        <authorList>
            <person name="Zhao G."/>
            <person name="Shen L."/>
        </authorList>
    </citation>
    <scope>NUCLEOTIDE SEQUENCE [LARGE SCALE GENOMIC DNA]</scope>
    <source>
        <strain evidence="4 5">CCTCC AB 2014275</strain>
    </source>
</reference>
<dbReference type="Pfam" id="PF13519">
    <property type="entry name" value="VWA_2"/>
    <property type="match status" value="1"/>
</dbReference>
<organism evidence="4 5">
    <name type="scientific">Luteolibacter arcticus</name>
    <dbReference type="NCBI Taxonomy" id="1581411"/>
    <lineage>
        <taxon>Bacteria</taxon>
        <taxon>Pseudomonadati</taxon>
        <taxon>Verrucomicrobiota</taxon>
        <taxon>Verrucomicrobiia</taxon>
        <taxon>Verrucomicrobiales</taxon>
        <taxon>Verrucomicrobiaceae</taxon>
        <taxon>Luteolibacter</taxon>
    </lineage>
</organism>
<feature type="domain" description="Aerotolerance regulator N-terminal" evidence="2">
    <location>
        <begin position="5"/>
        <end position="78"/>
    </location>
</feature>
<evidence type="ECO:0000313" key="4">
    <source>
        <dbReference type="EMBL" id="MCW1924576.1"/>
    </source>
</evidence>
<feature type="transmembrane region" description="Helical" evidence="1">
    <location>
        <begin position="58"/>
        <end position="81"/>
    </location>
</feature>
<dbReference type="InterPro" id="IPR036465">
    <property type="entry name" value="vWFA_dom_sf"/>
</dbReference>
<proteinExistence type="predicted"/>
<dbReference type="Gene3D" id="3.40.50.410">
    <property type="entry name" value="von Willebrand factor, type A domain"/>
    <property type="match status" value="1"/>
</dbReference>
<dbReference type="EMBL" id="JAPDDT010000008">
    <property type="protein sequence ID" value="MCW1924576.1"/>
    <property type="molecule type" value="Genomic_DNA"/>
</dbReference>
<dbReference type="PANTHER" id="PTHR37464">
    <property type="entry name" value="BLL2463 PROTEIN"/>
    <property type="match status" value="1"/>
</dbReference>
<accession>A0ABT3GM75</accession>
<dbReference type="SUPFAM" id="SSF53300">
    <property type="entry name" value="vWA-like"/>
    <property type="match status" value="1"/>
</dbReference>
<evidence type="ECO:0000313" key="5">
    <source>
        <dbReference type="Proteomes" id="UP001320876"/>
    </source>
</evidence>
<dbReference type="Pfam" id="PF07584">
    <property type="entry name" value="BatA"/>
    <property type="match status" value="1"/>
</dbReference>
<comment type="caution">
    <text evidence="4">The sequence shown here is derived from an EMBL/GenBank/DDBJ whole genome shotgun (WGS) entry which is preliminary data.</text>
</comment>
<dbReference type="PANTHER" id="PTHR37464:SF1">
    <property type="entry name" value="BLL2463 PROTEIN"/>
    <property type="match status" value="1"/>
</dbReference>
<name>A0ABT3GM75_9BACT</name>
<evidence type="ECO:0000259" key="2">
    <source>
        <dbReference type="Pfam" id="PF07584"/>
    </source>
</evidence>
<dbReference type="NCBIfam" id="TIGR02226">
    <property type="entry name" value="two_anch"/>
    <property type="match status" value="1"/>
</dbReference>
<keyword evidence="1" id="KW-0812">Transmembrane</keyword>
<protein>
    <submittedName>
        <fullName evidence="4">VWA domain-containing protein</fullName>
    </submittedName>
</protein>
<feature type="transmembrane region" description="Helical" evidence="1">
    <location>
        <begin position="634"/>
        <end position="655"/>
    </location>
</feature>
<gene>
    <name evidence="4" type="ORF">OKA05_18575</name>
</gene>
<keyword evidence="1" id="KW-0472">Membrane</keyword>
<dbReference type="InterPro" id="IPR011933">
    <property type="entry name" value="Double_TM_dom"/>
</dbReference>
<dbReference type="RefSeq" id="WP_264488683.1">
    <property type="nucleotide sequence ID" value="NZ_JAPDDT010000008.1"/>
</dbReference>
<keyword evidence="5" id="KW-1185">Reference proteome</keyword>
<dbReference type="Proteomes" id="UP001320876">
    <property type="component" value="Unassembled WGS sequence"/>
</dbReference>
<keyword evidence="1" id="KW-1133">Transmembrane helix</keyword>
<feature type="transmembrane region" description="Helical" evidence="1">
    <location>
        <begin position="6"/>
        <end position="27"/>
    </location>
</feature>
<evidence type="ECO:0000259" key="3">
    <source>
        <dbReference type="Pfam" id="PF13519"/>
    </source>
</evidence>
<dbReference type="InterPro" id="IPR024163">
    <property type="entry name" value="Aerotolerance_reg_N"/>
</dbReference>
<sequence length="664" mass="70182">MSLFLQHPALLSLLALAGVPLLVHLLARAKPPHYRFSNIEFLKKVMRLTSRFRKPKDWLLLALRTLAVLALAAAFLGPLLLSKNAPLPGEKRSVILLVDRSASMAAKEGAASRFEAACAAAGEILDSSRPDLANIVWLDAAPDAVFPDLAPNRDYLTEELTKAIARPEAGAIDAAVDLALRQLREAGGRRELHIISDFQATAWQNFSPVIPDGIDLRMVPVAKEDVPNLAVTLLVAMPAAPVAGQQMVVQCRVANSSREARRVSLTLDAGGSRQSQPLDLPPQGEAEAAFSVRCATSGLMPLTAEMDADGFPGDDRRHAVVRVRESLRLAIVAPDGDPAAATLTQVARAVPWLEAVPGATLEKLPPCELLFLPAWNGIAPDQLRDLAAKGTAVLVQAAPDCPAGAVEALFSGTTTAQTGPLGLETSEQGWEATPSAEHPAFKLFAGGEFGNPLGGRFRQRVRLAAIPSASTVATFADGKPALLEAKDRPLLLSNLSLDPAGSTWSRESAFLPAVAEILLHLMPKQASGNFTVEPGGVIAWTNPSADTAATPVLEAPDGSRPEIQSNGATWQATASATPGIYRWLVSDQPVHLISVPFPESESLLRPLDAPPAAGPAVANNDVARRAALDQGLPLWPWLIAAALLFLLIEGIITGLRSAPKPALS</sequence>
<feature type="domain" description="VWFA" evidence="3">
    <location>
        <begin position="94"/>
        <end position="198"/>
    </location>
</feature>
<evidence type="ECO:0000256" key="1">
    <source>
        <dbReference type="SAM" id="Phobius"/>
    </source>
</evidence>